<organism evidence="2 3">
    <name type="scientific">Nakamurella multipartita (strain ATCC 700099 / DSM 44233 / CIP 104796 / JCM 9543 / NBRC 105858 / Y-104)</name>
    <name type="common">Microsphaera multipartita</name>
    <dbReference type="NCBI Taxonomy" id="479431"/>
    <lineage>
        <taxon>Bacteria</taxon>
        <taxon>Bacillati</taxon>
        <taxon>Actinomycetota</taxon>
        <taxon>Actinomycetes</taxon>
        <taxon>Nakamurellales</taxon>
        <taxon>Nakamurellaceae</taxon>
        <taxon>Nakamurella</taxon>
    </lineage>
</organism>
<name>C8XJM9_NAKMY</name>
<dbReference type="InParanoid" id="C8XJM9"/>
<keyword evidence="1" id="KW-0472">Membrane</keyword>
<reference evidence="2 3" key="2">
    <citation type="journal article" date="2010" name="Stand. Genomic Sci.">
        <title>Complete genome sequence of Nakamurella multipartita type strain (Y-104).</title>
        <authorList>
            <person name="Tice H."/>
            <person name="Mayilraj S."/>
            <person name="Sims D."/>
            <person name="Lapidus A."/>
            <person name="Nolan M."/>
            <person name="Lucas S."/>
            <person name="Glavina Del Rio T."/>
            <person name="Copeland A."/>
            <person name="Cheng J.F."/>
            <person name="Meincke L."/>
            <person name="Bruce D."/>
            <person name="Goodwin L."/>
            <person name="Pitluck S."/>
            <person name="Ivanova N."/>
            <person name="Mavromatis K."/>
            <person name="Ovchinnikova G."/>
            <person name="Pati A."/>
            <person name="Chen A."/>
            <person name="Palaniappan K."/>
            <person name="Land M."/>
            <person name="Hauser L."/>
            <person name="Chang Y.J."/>
            <person name="Jeffries C.D."/>
            <person name="Detter J.C."/>
            <person name="Brettin T."/>
            <person name="Rohde M."/>
            <person name="Goker M."/>
            <person name="Bristow J."/>
            <person name="Eisen J.A."/>
            <person name="Markowitz V."/>
            <person name="Hugenholtz P."/>
            <person name="Kyrpides N.C."/>
            <person name="Klenk H.P."/>
            <person name="Chen F."/>
        </authorList>
    </citation>
    <scope>NUCLEOTIDE SEQUENCE [LARGE SCALE GENOMIC DNA]</scope>
    <source>
        <strain evidence="3">ATCC 700099 / DSM 44233 / CIP 104796 / JCM 9543 / NBRC 105858 / Y-104</strain>
    </source>
</reference>
<keyword evidence="3" id="KW-1185">Reference proteome</keyword>
<keyword evidence="1" id="KW-1133">Transmembrane helix</keyword>
<proteinExistence type="predicted"/>
<evidence type="ECO:0000256" key="1">
    <source>
        <dbReference type="SAM" id="Phobius"/>
    </source>
</evidence>
<dbReference type="RefSeq" id="WP_015749415.1">
    <property type="nucleotide sequence ID" value="NC_013235.1"/>
</dbReference>
<sequence precursor="true">MRKSVKYSLIIGVVIVLLAVAITAGVVLWRQNDAAGGAECTVPGVSVDGASSPAVELTVAQLHHASTINAVGLSRGISERGRIIAVATAYQESSLRNRDDGDRDSVGLFQQRPSQGWGTKEQILDPIYAAGKFYDALLEVDGWPSLPLTEAAQKVQQSAHPDAYAKWEPQATTLVRSLSGASPLALNCAAGGRRPTALAPDRTAPPGTEDASPQLTAALAAAAAELGGITVREVDDEGRTASVAIALTGLPDDQAGRALAAWAVAHATGMGISDVSVDQQTWTDHAWHSDDQAQPAGVVEITVAP</sequence>
<dbReference type="OrthoDB" id="5171895at2"/>
<accession>C8XJM9</accession>
<gene>
    <name evidence="2" type="ordered locus">Namu_4302</name>
</gene>
<feature type="transmembrane region" description="Helical" evidence="1">
    <location>
        <begin position="7"/>
        <end position="29"/>
    </location>
</feature>
<dbReference type="HOGENOM" id="CLU_068874_0_0_11"/>
<evidence type="ECO:0008006" key="4">
    <source>
        <dbReference type="Google" id="ProtNLM"/>
    </source>
</evidence>
<dbReference type="AlphaFoldDB" id="C8XJM9"/>
<dbReference type="eggNOG" id="COG0739">
    <property type="taxonomic scope" value="Bacteria"/>
</dbReference>
<dbReference type="EMBL" id="CP001737">
    <property type="protein sequence ID" value="ACV80590.1"/>
    <property type="molecule type" value="Genomic_DNA"/>
</dbReference>
<dbReference type="STRING" id="479431.Namu_4302"/>
<evidence type="ECO:0000313" key="2">
    <source>
        <dbReference type="EMBL" id="ACV80590.1"/>
    </source>
</evidence>
<evidence type="ECO:0000313" key="3">
    <source>
        <dbReference type="Proteomes" id="UP000002218"/>
    </source>
</evidence>
<reference evidence="3" key="1">
    <citation type="submission" date="2009-09" db="EMBL/GenBank/DDBJ databases">
        <title>The complete genome of Nakamurella multipartita DSM 44233.</title>
        <authorList>
            <consortium name="US DOE Joint Genome Institute (JGI-PGF)"/>
            <person name="Lucas S."/>
            <person name="Copeland A."/>
            <person name="Lapidus A."/>
            <person name="Glavina del Rio T."/>
            <person name="Dalin E."/>
            <person name="Tice H."/>
            <person name="Bruce D."/>
            <person name="Goodwin L."/>
            <person name="Pitluck S."/>
            <person name="Kyrpides N."/>
            <person name="Mavromatis K."/>
            <person name="Ivanova N."/>
            <person name="Ovchinnikova G."/>
            <person name="Sims D."/>
            <person name="Meincke L."/>
            <person name="Brettin T."/>
            <person name="Detter J.C."/>
            <person name="Han C."/>
            <person name="Larimer F."/>
            <person name="Land M."/>
            <person name="Hauser L."/>
            <person name="Markowitz V."/>
            <person name="Cheng J.-F."/>
            <person name="Hugenholtz P."/>
            <person name="Woyke T."/>
            <person name="Wu D."/>
            <person name="Klenk H.-P."/>
            <person name="Eisen J.A."/>
        </authorList>
    </citation>
    <scope>NUCLEOTIDE SEQUENCE [LARGE SCALE GENOMIC DNA]</scope>
    <source>
        <strain evidence="3">ATCC 700099 / DSM 44233 / CIP 104796 / JCM 9543 / NBRC 105858 / Y-104</strain>
    </source>
</reference>
<keyword evidence="1" id="KW-0812">Transmembrane</keyword>
<dbReference type="Proteomes" id="UP000002218">
    <property type="component" value="Chromosome"/>
</dbReference>
<dbReference type="KEGG" id="nml:Namu_4302"/>
<protein>
    <recommendedName>
        <fullName evidence="4">Heavy metal transporter</fullName>
    </recommendedName>
</protein>